<dbReference type="Gramene" id="KQK92135">
    <property type="protein sequence ID" value="KQK92135"/>
    <property type="gene ID" value="SETIT_040501mg"/>
</dbReference>
<name>K4ANK4_SETIT</name>
<dbReference type="Proteomes" id="UP000004995">
    <property type="component" value="Unassembled WGS sequence"/>
</dbReference>
<reference evidence="1" key="2">
    <citation type="submission" date="2018-08" db="UniProtKB">
        <authorList>
            <consortium name="EnsemblPlants"/>
        </authorList>
    </citation>
    <scope>IDENTIFICATION</scope>
    <source>
        <strain evidence="1">Yugu1</strain>
    </source>
</reference>
<sequence length="66" mass="7344">MAFISGPRPGTHWHRCPSPRHAANRLIHRPGRPTAPCRVASLAYAAAQPCAARLSVRRRRRTPPRA</sequence>
<dbReference type="HOGENOM" id="CLU_2836082_0_0_1"/>
<dbReference type="EMBL" id="AGNK02006094">
    <property type="status" value="NOT_ANNOTATED_CDS"/>
    <property type="molecule type" value="Genomic_DNA"/>
</dbReference>
<reference evidence="2" key="1">
    <citation type="journal article" date="2012" name="Nat. Biotechnol.">
        <title>Reference genome sequence of the model plant Setaria.</title>
        <authorList>
            <person name="Bennetzen J.L."/>
            <person name="Schmutz J."/>
            <person name="Wang H."/>
            <person name="Percifield R."/>
            <person name="Hawkins J."/>
            <person name="Pontaroli A.C."/>
            <person name="Estep M."/>
            <person name="Feng L."/>
            <person name="Vaughn J.N."/>
            <person name="Grimwood J."/>
            <person name="Jenkins J."/>
            <person name="Barry K."/>
            <person name="Lindquist E."/>
            <person name="Hellsten U."/>
            <person name="Deshpande S."/>
            <person name="Wang X."/>
            <person name="Wu X."/>
            <person name="Mitros T."/>
            <person name="Triplett J."/>
            <person name="Yang X."/>
            <person name="Ye C.Y."/>
            <person name="Mauro-Herrera M."/>
            <person name="Wang L."/>
            <person name="Li P."/>
            <person name="Sharma M."/>
            <person name="Sharma R."/>
            <person name="Ronald P.C."/>
            <person name="Panaud O."/>
            <person name="Kellogg E.A."/>
            <person name="Brutnell T.P."/>
            <person name="Doust A.N."/>
            <person name="Tuskan G.A."/>
            <person name="Rokhsar D."/>
            <person name="Devos K.M."/>
        </authorList>
    </citation>
    <scope>NUCLEOTIDE SEQUENCE [LARGE SCALE GENOMIC DNA]</scope>
    <source>
        <strain evidence="2">cv. Yugu1</strain>
    </source>
</reference>
<proteinExistence type="predicted"/>
<keyword evidence="2" id="KW-1185">Reference proteome</keyword>
<dbReference type="InParanoid" id="K4ANK4"/>
<evidence type="ECO:0000313" key="2">
    <source>
        <dbReference type="Proteomes" id="UP000004995"/>
    </source>
</evidence>
<protein>
    <submittedName>
        <fullName evidence="1">Uncharacterized protein</fullName>
    </submittedName>
</protein>
<evidence type="ECO:0000313" key="1">
    <source>
        <dbReference type="EnsemblPlants" id="KQK92135"/>
    </source>
</evidence>
<dbReference type="AlphaFoldDB" id="K4ANK4"/>
<dbReference type="EnsemblPlants" id="KQK92135">
    <property type="protein sequence ID" value="KQK92135"/>
    <property type="gene ID" value="SETIT_040501mg"/>
</dbReference>
<accession>K4ANK4</accession>
<organism evidence="1 2">
    <name type="scientific">Setaria italica</name>
    <name type="common">Foxtail millet</name>
    <name type="synonym">Panicum italicum</name>
    <dbReference type="NCBI Taxonomy" id="4555"/>
    <lineage>
        <taxon>Eukaryota</taxon>
        <taxon>Viridiplantae</taxon>
        <taxon>Streptophyta</taxon>
        <taxon>Embryophyta</taxon>
        <taxon>Tracheophyta</taxon>
        <taxon>Spermatophyta</taxon>
        <taxon>Magnoliopsida</taxon>
        <taxon>Liliopsida</taxon>
        <taxon>Poales</taxon>
        <taxon>Poaceae</taxon>
        <taxon>PACMAD clade</taxon>
        <taxon>Panicoideae</taxon>
        <taxon>Panicodae</taxon>
        <taxon>Paniceae</taxon>
        <taxon>Cenchrinae</taxon>
        <taxon>Setaria</taxon>
    </lineage>
</organism>